<gene>
    <name evidence="2" type="ORF">D2E24_1834</name>
</gene>
<dbReference type="Proteomes" id="UP000287470">
    <property type="component" value="Unassembled WGS sequence"/>
</dbReference>
<evidence type="ECO:0000256" key="1">
    <source>
        <dbReference type="SAM" id="Phobius"/>
    </source>
</evidence>
<organism evidence="2 3">
    <name type="scientific">Bifidobacterium samirii</name>
    <dbReference type="NCBI Taxonomy" id="2306974"/>
    <lineage>
        <taxon>Bacteria</taxon>
        <taxon>Bacillati</taxon>
        <taxon>Actinomycetota</taxon>
        <taxon>Actinomycetes</taxon>
        <taxon>Bifidobacteriales</taxon>
        <taxon>Bifidobacteriaceae</taxon>
        <taxon>Bifidobacterium</taxon>
    </lineage>
</organism>
<evidence type="ECO:0000313" key="2">
    <source>
        <dbReference type="EMBL" id="RSX52105.1"/>
    </source>
</evidence>
<keyword evidence="3" id="KW-1185">Reference proteome</keyword>
<proteinExistence type="predicted"/>
<sequence length="36" mass="3929">MDARWRTAIMVGLTVTFAGLAASTITFLLLKRKSTS</sequence>
<reference evidence="2 3" key="1">
    <citation type="submission" date="2018-09" db="EMBL/GenBank/DDBJ databases">
        <title>Characterization of the phylogenetic diversity of five novel species belonging to the genus Bifidobacterium.</title>
        <authorList>
            <person name="Lugli G.A."/>
            <person name="Duranti S."/>
            <person name="Milani C."/>
        </authorList>
    </citation>
    <scope>NUCLEOTIDE SEQUENCE [LARGE SCALE GENOMIC DNA]</scope>
    <source>
        <strain evidence="2 3">2033B</strain>
    </source>
</reference>
<protein>
    <submittedName>
        <fullName evidence="2">Uncharacterized protein</fullName>
    </submittedName>
</protein>
<evidence type="ECO:0000313" key="3">
    <source>
        <dbReference type="Proteomes" id="UP000287470"/>
    </source>
</evidence>
<accession>A0A430FGS8</accession>
<dbReference type="AlphaFoldDB" id="A0A430FGS8"/>
<name>A0A430FGS8_9BIFI</name>
<feature type="transmembrane region" description="Helical" evidence="1">
    <location>
        <begin position="6"/>
        <end position="30"/>
    </location>
</feature>
<keyword evidence="1" id="KW-1133">Transmembrane helix</keyword>
<dbReference type="EMBL" id="QXGK01000024">
    <property type="protein sequence ID" value="RSX52105.1"/>
    <property type="molecule type" value="Genomic_DNA"/>
</dbReference>
<keyword evidence="1" id="KW-0472">Membrane</keyword>
<comment type="caution">
    <text evidence="2">The sequence shown here is derived from an EMBL/GenBank/DDBJ whole genome shotgun (WGS) entry which is preliminary data.</text>
</comment>
<keyword evidence="1" id="KW-0812">Transmembrane</keyword>